<keyword evidence="2" id="KW-1185">Reference proteome</keyword>
<reference evidence="1 2" key="1">
    <citation type="submission" date="2016-05" db="EMBL/GenBank/DDBJ databases">
        <title>Comparative analysis of secretome profiles of manganese(II)-oxidizing ascomycete fungi.</title>
        <authorList>
            <consortium name="DOE Joint Genome Institute"/>
            <person name="Zeiner C.A."/>
            <person name="Purvine S.O."/>
            <person name="Zink E.M."/>
            <person name="Wu S."/>
            <person name="Pasa-Tolic L."/>
            <person name="Chaput D.L."/>
            <person name="Haridas S."/>
            <person name="Grigoriev I.V."/>
            <person name="Santelli C.M."/>
            <person name="Hansel C.M."/>
        </authorList>
    </citation>
    <scope>NUCLEOTIDE SEQUENCE [LARGE SCALE GENOMIC DNA]</scope>
    <source>
        <strain evidence="1 2">AP3s5-JAC2a</strain>
    </source>
</reference>
<gene>
    <name evidence="1" type="ORF">CC84DRAFT_1136967</name>
</gene>
<dbReference type="OrthoDB" id="3692424at2759"/>
<organism evidence="1 2">
    <name type="scientific">Paraphaeosphaeria sporulosa</name>
    <dbReference type="NCBI Taxonomy" id="1460663"/>
    <lineage>
        <taxon>Eukaryota</taxon>
        <taxon>Fungi</taxon>
        <taxon>Dikarya</taxon>
        <taxon>Ascomycota</taxon>
        <taxon>Pezizomycotina</taxon>
        <taxon>Dothideomycetes</taxon>
        <taxon>Pleosporomycetidae</taxon>
        <taxon>Pleosporales</taxon>
        <taxon>Massarineae</taxon>
        <taxon>Didymosphaeriaceae</taxon>
        <taxon>Paraphaeosphaeria</taxon>
    </lineage>
</organism>
<protein>
    <submittedName>
        <fullName evidence="1">Uncharacterized protein</fullName>
    </submittedName>
</protein>
<evidence type="ECO:0000313" key="1">
    <source>
        <dbReference type="EMBL" id="OAG09363.1"/>
    </source>
</evidence>
<dbReference type="GeneID" id="28759608"/>
<sequence>MLHRNPAHPTPNVRGEDEAELQYLINIIESKSSLISPLFPRLFLNTSTALSYQLSPAPHKHPAVLVGRHPKPPSPSPTYVAAVYSMSKGGAKALEMGPETGGTRKEALRRLLEIVEGELGREMVRDGWRDGWRKE</sequence>
<dbReference type="EMBL" id="KV441549">
    <property type="protein sequence ID" value="OAG09363.1"/>
    <property type="molecule type" value="Genomic_DNA"/>
</dbReference>
<dbReference type="RefSeq" id="XP_018039728.1">
    <property type="nucleotide sequence ID" value="XM_018176122.1"/>
</dbReference>
<accession>A0A177CPB3</accession>
<dbReference type="Proteomes" id="UP000077069">
    <property type="component" value="Unassembled WGS sequence"/>
</dbReference>
<evidence type="ECO:0000313" key="2">
    <source>
        <dbReference type="Proteomes" id="UP000077069"/>
    </source>
</evidence>
<name>A0A177CPB3_9PLEO</name>
<dbReference type="AlphaFoldDB" id="A0A177CPB3"/>
<dbReference type="InParanoid" id="A0A177CPB3"/>
<proteinExistence type="predicted"/>